<keyword evidence="3" id="KW-1185">Reference proteome</keyword>
<feature type="compositionally biased region" description="Basic and acidic residues" evidence="1">
    <location>
        <begin position="54"/>
        <end position="68"/>
    </location>
</feature>
<reference evidence="2 3" key="1">
    <citation type="journal article" date="2019" name="Commun. Biol.">
        <title>The bagworm genome reveals a unique fibroin gene that provides high tensile strength.</title>
        <authorList>
            <person name="Kono N."/>
            <person name="Nakamura H."/>
            <person name="Ohtoshi R."/>
            <person name="Tomita M."/>
            <person name="Numata K."/>
            <person name="Arakawa K."/>
        </authorList>
    </citation>
    <scope>NUCLEOTIDE SEQUENCE [LARGE SCALE GENOMIC DNA]</scope>
</reference>
<evidence type="ECO:0000313" key="2">
    <source>
        <dbReference type="EMBL" id="GBP78897.1"/>
    </source>
</evidence>
<organism evidence="2 3">
    <name type="scientific">Eumeta variegata</name>
    <name type="common">Bagworm moth</name>
    <name type="synonym">Eumeta japonica</name>
    <dbReference type="NCBI Taxonomy" id="151549"/>
    <lineage>
        <taxon>Eukaryota</taxon>
        <taxon>Metazoa</taxon>
        <taxon>Ecdysozoa</taxon>
        <taxon>Arthropoda</taxon>
        <taxon>Hexapoda</taxon>
        <taxon>Insecta</taxon>
        <taxon>Pterygota</taxon>
        <taxon>Neoptera</taxon>
        <taxon>Endopterygota</taxon>
        <taxon>Lepidoptera</taxon>
        <taxon>Glossata</taxon>
        <taxon>Ditrysia</taxon>
        <taxon>Tineoidea</taxon>
        <taxon>Psychidae</taxon>
        <taxon>Oiketicinae</taxon>
        <taxon>Eumeta</taxon>
    </lineage>
</organism>
<evidence type="ECO:0000256" key="1">
    <source>
        <dbReference type="SAM" id="MobiDB-lite"/>
    </source>
</evidence>
<evidence type="ECO:0000313" key="3">
    <source>
        <dbReference type="Proteomes" id="UP000299102"/>
    </source>
</evidence>
<proteinExistence type="predicted"/>
<feature type="region of interest" description="Disordered" evidence="1">
    <location>
        <begin position="1"/>
        <end position="20"/>
    </location>
</feature>
<name>A0A4C1YWX5_EUMVA</name>
<feature type="region of interest" description="Disordered" evidence="1">
    <location>
        <begin position="39"/>
        <end position="71"/>
    </location>
</feature>
<protein>
    <submittedName>
        <fullName evidence="2">Uncharacterized protein</fullName>
    </submittedName>
</protein>
<gene>
    <name evidence="2" type="ORF">EVAR_49796_1</name>
</gene>
<sequence>MFKSGSNLTPVRYRNREKERDYDQYRNVSALVLLRPFHRNESKTETGSVSKLESGSKAEPSFESRTEASSESWSTARYVDKDSFDVHPGRAAGES</sequence>
<dbReference type="Proteomes" id="UP000299102">
    <property type="component" value="Unassembled WGS sequence"/>
</dbReference>
<accession>A0A4C1YWX5</accession>
<dbReference type="EMBL" id="BGZK01001391">
    <property type="protein sequence ID" value="GBP78897.1"/>
    <property type="molecule type" value="Genomic_DNA"/>
</dbReference>
<dbReference type="AlphaFoldDB" id="A0A4C1YWX5"/>
<comment type="caution">
    <text evidence="2">The sequence shown here is derived from an EMBL/GenBank/DDBJ whole genome shotgun (WGS) entry which is preliminary data.</text>
</comment>